<gene>
    <name evidence="1" type="ORF">Tci_412785</name>
</gene>
<dbReference type="AlphaFoldDB" id="A0A699HKW6"/>
<protein>
    <recommendedName>
        <fullName evidence="2">CCHC-type domain-containing protein</fullName>
    </recommendedName>
</protein>
<organism evidence="1">
    <name type="scientific">Tanacetum cinerariifolium</name>
    <name type="common">Dalmatian daisy</name>
    <name type="synonym">Chrysanthemum cinerariifolium</name>
    <dbReference type="NCBI Taxonomy" id="118510"/>
    <lineage>
        <taxon>Eukaryota</taxon>
        <taxon>Viridiplantae</taxon>
        <taxon>Streptophyta</taxon>
        <taxon>Embryophyta</taxon>
        <taxon>Tracheophyta</taxon>
        <taxon>Spermatophyta</taxon>
        <taxon>Magnoliopsida</taxon>
        <taxon>eudicotyledons</taxon>
        <taxon>Gunneridae</taxon>
        <taxon>Pentapetalae</taxon>
        <taxon>asterids</taxon>
        <taxon>campanulids</taxon>
        <taxon>Asterales</taxon>
        <taxon>Asteraceae</taxon>
        <taxon>Asteroideae</taxon>
        <taxon>Anthemideae</taxon>
        <taxon>Anthemidinae</taxon>
        <taxon>Tanacetum</taxon>
    </lineage>
</organism>
<evidence type="ECO:0008006" key="2">
    <source>
        <dbReference type="Google" id="ProtNLM"/>
    </source>
</evidence>
<reference evidence="1" key="1">
    <citation type="journal article" date="2019" name="Sci. Rep.">
        <title>Draft genome of Tanacetum cinerariifolium, the natural source of mosquito coil.</title>
        <authorList>
            <person name="Yamashiro T."/>
            <person name="Shiraishi A."/>
            <person name="Satake H."/>
            <person name="Nakayama K."/>
        </authorList>
    </citation>
    <scope>NUCLEOTIDE SEQUENCE</scope>
</reference>
<accession>A0A699HKW6</accession>
<evidence type="ECO:0000313" key="1">
    <source>
        <dbReference type="EMBL" id="GEY40811.1"/>
    </source>
</evidence>
<sequence>MSWISRCSWCGGPFNGGYCRHCTNVSFEDEPVYDSNSNSYNQTPDFSYQPSQPQASSLNQRHCFYCKGLLEEGENCQRCTCKRCGSGLSKGFCHICASRDENSSINNLNSFNDTSNVFTHPPQPEYETYSCELCGNDSHYGYDCPPRFPLVYEQEPWIKDYRNEKIDIRFRRECEDTIHDLKESAISLNETISQEPSSIANTPILPTLEPEDSLIIGNEELSTILEKESDEFIKSSVEDLILIPSEFEDTSRSDKDNVSIYSNSLFEIDDEYISSDINPLFDEVLENIEIKDSYDFNLDEPDLLVTPLSDDNEDECFDSGGDVDEINDFKNGYYHSEGDILYLESLLSDDTTPNLPPKVFLDRDLRSLSDAHIDNLISEDKVFNPGICVKKFSPTYVSFPFKDRHDLFFTYVV</sequence>
<comment type="caution">
    <text evidence="1">The sequence shown here is derived from an EMBL/GenBank/DDBJ whole genome shotgun (WGS) entry which is preliminary data.</text>
</comment>
<dbReference type="EMBL" id="BKCJ010176027">
    <property type="protein sequence ID" value="GEY40811.1"/>
    <property type="molecule type" value="Genomic_DNA"/>
</dbReference>
<name>A0A699HKW6_TANCI</name>
<proteinExistence type="predicted"/>